<gene>
    <name evidence="2" type="ORF">METZ01_LOCUS376080</name>
</gene>
<evidence type="ECO:0000313" key="2">
    <source>
        <dbReference type="EMBL" id="SVD23226.1"/>
    </source>
</evidence>
<feature type="non-terminal residue" evidence="2">
    <location>
        <position position="1"/>
    </location>
</feature>
<feature type="coiled-coil region" evidence="1">
    <location>
        <begin position="3"/>
        <end position="30"/>
    </location>
</feature>
<accession>A0A382TMC5</accession>
<proteinExistence type="predicted"/>
<dbReference type="AlphaFoldDB" id="A0A382TMC5"/>
<protein>
    <submittedName>
        <fullName evidence="2">Uncharacterized protein</fullName>
    </submittedName>
</protein>
<reference evidence="2" key="1">
    <citation type="submission" date="2018-05" db="EMBL/GenBank/DDBJ databases">
        <authorList>
            <person name="Lanie J.A."/>
            <person name="Ng W.-L."/>
            <person name="Kazmierczak K.M."/>
            <person name="Andrzejewski T.M."/>
            <person name="Davidsen T.M."/>
            <person name="Wayne K.J."/>
            <person name="Tettelin H."/>
            <person name="Glass J.I."/>
            <person name="Rusch D."/>
            <person name="Podicherti R."/>
            <person name="Tsui H.-C.T."/>
            <person name="Winkler M.E."/>
        </authorList>
    </citation>
    <scope>NUCLEOTIDE SEQUENCE</scope>
</reference>
<keyword evidence="1" id="KW-0175">Coiled coil</keyword>
<organism evidence="2">
    <name type="scientific">marine metagenome</name>
    <dbReference type="NCBI Taxonomy" id="408172"/>
    <lineage>
        <taxon>unclassified sequences</taxon>
        <taxon>metagenomes</taxon>
        <taxon>ecological metagenomes</taxon>
    </lineage>
</organism>
<name>A0A382TMC5_9ZZZZ</name>
<dbReference type="EMBL" id="UINC01137715">
    <property type="protein sequence ID" value="SVD23226.1"/>
    <property type="molecule type" value="Genomic_DNA"/>
</dbReference>
<evidence type="ECO:0000256" key="1">
    <source>
        <dbReference type="SAM" id="Coils"/>
    </source>
</evidence>
<sequence length="42" mass="5004">KEMKVIRSDLDDLLLENKSLRDRMDIMEKQKDAKLKSKKKKG</sequence>